<feature type="domain" description="Knr4/Smi1-like" evidence="1">
    <location>
        <begin position="163"/>
        <end position="364"/>
    </location>
</feature>
<proteinExistence type="predicted"/>
<evidence type="ECO:0000259" key="1">
    <source>
        <dbReference type="SMART" id="SM00860"/>
    </source>
</evidence>
<evidence type="ECO:0000313" key="2">
    <source>
        <dbReference type="EMBL" id="GJM49515.1"/>
    </source>
</evidence>
<dbReference type="AlphaFoldDB" id="A0AAV5ATC7"/>
<evidence type="ECO:0000313" key="3">
    <source>
        <dbReference type="EMBL" id="GJM51776.1"/>
    </source>
</evidence>
<sequence>MTEKQILAKIDKWDNDDRISAIIEFVEALPVEEKTPAVLSELGRAYNNFYWLDPSEKNREYLQKAVSVFNYIKDDINPKSWHYRIGYAYYFLDNIEKATEHLSQTEECNAKELLSYLSIAVEKGLKPTEVAPRGELKFEFLLEHFIKETQTKAAPLAGVLAPGVSDAELDNFEQKIGIKLPEYFRTLHKTFSGQTDNNVHFFNNQQRFVALSEIEAMQQRWLDFVVKNYGNNWQKKQLSADDFLDDDIIKNQLFSKKWIPLLVRTNDQGIEEFLCFDFDAIEKEDFGQLIGILPNQELESYFIDYVEQSVWMWFYNTTNSISSGEIAYDEEINSLMFSNDNEGSFAPAYYEEDDRLALEDYISEHLGKFDDVLHELVSPDIHCDIYVIKPMPERNYYTLVTGGMGAFDMFVPEGYQGAINTELMIHLPAYWNVKSEEEKDYWPIRWLKILARLPIEQQTYLGWGHTIPTGEPLEGTQFDCFMLIGAEDKNNENALASLPSGREVQFFTLVPLYEQETLFKLENGAEALTELFEEKNIPYPPIVDVNRPNICPDYQALENNSALNDIAWAFNHTNYLGLMAFWEDVRAYNDEIEQDLEDFNPFATIFNTPKVKVIYEAWVKNEKALFAMEQFVESPEDIFDEDNEEDGLYQAEIIAEFTAGDNNSFGALELLWNIHNCLQNKELGDHIFFEGFQIEGYEEDGTPVLYLYLGS</sequence>
<organism evidence="2 4">
    <name type="scientific">Capnocytophaga catalasegens</name>
    <dbReference type="NCBI Taxonomy" id="1004260"/>
    <lineage>
        <taxon>Bacteria</taxon>
        <taxon>Pseudomonadati</taxon>
        <taxon>Bacteroidota</taxon>
        <taxon>Flavobacteriia</taxon>
        <taxon>Flavobacteriales</taxon>
        <taxon>Flavobacteriaceae</taxon>
        <taxon>Capnocytophaga</taxon>
    </lineage>
</organism>
<dbReference type="InterPro" id="IPR018958">
    <property type="entry name" value="Knr4/Smi1-like_dom"/>
</dbReference>
<keyword evidence="5" id="KW-1185">Reference proteome</keyword>
<dbReference type="Gene3D" id="3.40.1580.10">
    <property type="entry name" value="SMI1/KNR4-like"/>
    <property type="match status" value="1"/>
</dbReference>
<name>A0AAV5ATC7_9FLAO</name>
<dbReference type="SUPFAM" id="SSF160631">
    <property type="entry name" value="SMI1/KNR4-like"/>
    <property type="match status" value="1"/>
</dbReference>
<comment type="caution">
    <text evidence="2">The sequence shown here is derived from an EMBL/GenBank/DDBJ whole genome shotgun (WGS) entry which is preliminary data.</text>
</comment>
<reference evidence="2 5" key="1">
    <citation type="submission" date="2021-11" db="EMBL/GenBank/DDBJ databases">
        <title>Draft genome sequence of Capnocytophaga sp. strain KC07075 isolated from cat oral cavity.</title>
        <authorList>
            <person name="Suzuki M."/>
            <person name="Imaoka K."/>
            <person name="Kimura M."/>
            <person name="Morikawa S."/>
            <person name="Maeda K."/>
        </authorList>
    </citation>
    <scope>NUCLEOTIDE SEQUENCE</scope>
    <source>
        <strain evidence="2">KC07075</strain>
        <strain evidence="3 5">KC07079</strain>
    </source>
</reference>
<dbReference type="Proteomes" id="UP001208692">
    <property type="component" value="Unassembled WGS sequence"/>
</dbReference>
<dbReference type="EMBL" id="BQKA01000010">
    <property type="protein sequence ID" value="GJM49515.1"/>
    <property type="molecule type" value="Genomic_DNA"/>
</dbReference>
<dbReference type="Pfam" id="PF05076">
    <property type="entry name" value="SUFU"/>
    <property type="match status" value="1"/>
</dbReference>
<dbReference type="Gene3D" id="1.25.40.10">
    <property type="entry name" value="Tetratricopeptide repeat domain"/>
    <property type="match status" value="1"/>
</dbReference>
<dbReference type="InterPro" id="IPR037883">
    <property type="entry name" value="Knr4/Smi1-like_sf"/>
</dbReference>
<dbReference type="InterPro" id="IPR011990">
    <property type="entry name" value="TPR-like_helical_dom_sf"/>
</dbReference>
<dbReference type="SMART" id="SM00860">
    <property type="entry name" value="SMI1_KNR4"/>
    <property type="match status" value="1"/>
</dbReference>
<dbReference type="SUPFAM" id="SSF103359">
    <property type="entry name" value="Suppressor of Fused, N-terminal domain"/>
    <property type="match status" value="1"/>
</dbReference>
<dbReference type="Pfam" id="PF09346">
    <property type="entry name" value="SMI1_KNR4"/>
    <property type="match status" value="1"/>
</dbReference>
<dbReference type="Proteomes" id="UP001207736">
    <property type="component" value="Unassembled WGS sequence"/>
</dbReference>
<accession>A0AAV5ATC7</accession>
<evidence type="ECO:0000313" key="5">
    <source>
        <dbReference type="Proteomes" id="UP001208692"/>
    </source>
</evidence>
<gene>
    <name evidence="2" type="ORF">RCZ15_04900</name>
    <name evidence="3" type="ORF">RCZ16_00940</name>
</gene>
<dbReference type="InterPro" id="IPR020941">
    <property type="entry name" value="SUFU-like_domain"/>
</dbReference>
<dbReference type="InterPro" id="IPR037181">
    <property type="entry name" value="SUFU_N"/>
</dbReference>
<protein>
    <recommendedName>
        <fullName evidence="1">Knr4/Smi1-like domain-containing protein</fullName>
    </recommendedName>
</protein>
<dbReference type="RefSeq" id="WP_264846646.1">
    <property type="nucleotide sequence ID" value="NZ_BPMA01000027.1"/>
</dbReference>
<dbReference type="EMBL" id="BQKB01000003">
    <property type="protein sequence ID" value="GJM51776.1"/>
    <property type="molecule type" value="Genomic_DNA"/>
</dbReference>
<evidence type="ECO:0000313" key="4">
    <source>
        <dbReference type="Proteomes" id="UP001207736"/>
    </source>
</evidence>